<organism evidence="2 3">
    <name type="scientific">Elsinoe ampelina</name>
    <dbReference type="NCBI Taxonomy" id="302913"/>
    <lineage>
        <taxon>Eukaryota</taxon>
        <taxon>Fungi</taxon>
        <taxon>Dikarya</taxon>
        <taxon>Ascomycota</taxon>
        <taxon>Pezizomycotina</taxon>
        <taxon>Dothideomycetes</taxon>
        <taxon>Dothideomycetidae</taxon>
        <taxon>Myriangiales</taxon>
        <taxon>Elsinoaceae</taxon>
        <taxon>Elsinoe</taxon>
    </lineage>
</organism>
<name>A0A6A6G8S2_9PEZI</name>
<dbReference type="OrthoDB" id="5335351at2759"/>
<evidence type="ECO:0000256" key="1">
    <source>
        <dbReference type="SAM" id="MobiDB-lite"/>
    </source>
</evidence>
<feature type="compositionally biased region" description="Acidic residues" evidence="1">
    <location>
        <begin position="7"/>
        <end position="20"/>
    </location>
</feature>
<dbReference type="EMBL" id="ML992509">
    <property type="protein sequence ID" value="KAF2221770.1"/>
    <property type="molecule type" value="Genomic_DNA"/>
</dbReference>
<keyword evidence="3" id="KW-1185">Reference proteome</keyword>
<feature type="compositionally biased region" description="Basic and acidic residues" evidence="1">
    <location>
        <begin position="21"/>
        <end position="31"/>
    </location>
</feature>
<proteinExistence type="predicted"/>
<feature type="region of interest" description="Disordered" evidence="1">
    <location>
        <begin position="1"/>
        <end position="31"/>
    </location>
</feature>
<dbReference type="AlphaFoldDB" id="A0A6A6G8S2"/>
<gene>
    <name evidence="2" type="ORF">BDZ85DRAFT_264372</name>
</gene>
<evidence type="ECO:0000313" key="2">
    <source>
        <dbReference type="EMBL" id="KAF2221770.1"/>
    </source>
</evidence>
<accession>A0A6A6G8S2</accession>
<reference evidence="3" key="1">
    <citation type="journal article" date="2020" name="Stud. Mycol.">
        <title>101 Dothideomycetes genomes: A test case for predicting lifestyles and emergence of pathogens.</title>
        <authorList>
            <person name="Haridas S."/>
            <person name="Albert R."/>
            <person name="Binder M."/>
            <person name="Bloem J."/>
            <person name="LaButti K."/>
            <person name="Salamov A."/>
            <person name="Andreopoulos B."/>
            <person name="Baker S."/>
            <person name="Barry K."/>
            <person name="Bills G."/>
            <person name="Bluhm B."/>
            <person name="Cannon C."/>
            <person name="Castanera R."/>
            <person name="Culley D."/>
            <person name="Daum C."/>
            <person name="Ezra D."/>
            <person name="Gonzalez J."/>
            <person name="Henrissat B."/>
            <person name="Kuo A."/>
            <person name="Liang C."/>
            <person name="Lipzen A."/>
            <person name="Lutzoni F."/>
            <person name="Magnuson J."/>
            <person name="Mondo S."/>
            <person name="Nolan M."/>
            <person name="Ohm R."/>
            <person name="Pangilinan J."/>
            <person name="Park H.-J."/>
            <person name="Ramirez L."/>
            <person name="Alfaro M."/>
            <person name="Sun H."/>
            <person name="Tritt A."/>
            <person name="Yoshinaga Y."/>
            <person name="Zwiers L.-H."/>
            <person name="Turgeon B."/>
            <person name="Goodwin S."/>
            <person name="Spatafora J."/>
            <person name="Crous P."/>
            <person name="Grigoriev I."/>
        </authorList>
    </citation>
    <scope>NUCLEOTIDE SEQUENCE [LARGE SCALE GENOMIC DNA]</scope>
    <source>
        <strain evidence="3">CECT 20119</strain>
    </source>
</reference>
<dbReference type="Proteomes" id="UP000799538">
    <property type="component" value="Unassembled WGS sequence"/>
</dbReference>
<sequence length="123" mass="14611">MSAEESQPAEDDISAEEDAIDDAKPEDPLPDYDWKLLEEQLMREMHAKDREMSIAYEEWADLTSFFSRWYDIGNSLENNRTRKRHKTQQLYVRHEEESLEELREGYVKVMSAFESAMEMLNRG</sequence>
<protein>
    <submittedName>
        <fullName evidence="2">Uncharacterized protein</fullName>
    </submittedName>
</protein>
<evidence type="ECO:0000313" key="3">
    <source>
        <dbReference type="Proteomes" id="UP000799538"/>
    </source>
</evidence>